<dbReference type="AlphaFoldDB" id="A0A250JDU5"/>
<evidence type="ECO:0000256" key="1">
    <source>
        <dbReference type="SAM" id="MobiDB-lite"/>
    </source>
</evidence>
<feature type="region of interest" description="Disordered" evidence="1">
    <location>
        <begin position="204"/>
        <end position="230"/>
    </location>
</feature>
<accession>A0A250JDU5</accession>
<dbReference type="EMBL" id="CP022098">
    <property type="protein sequence ID" value="ATB41803.1"/>
    <property type="molecule type" value="Genomic_DNA"/>
</dbReference>
<dbReference type="KEGG" id="cfus:CYFUS_007273"/>
<protein>
    <submittedName>
        <fullName evidence="2">Uncharacterized protein</fullName>
    </submittedName>
</protein>
<dbReference type="RefSeq" id="WP_095989454.1">
    <property type="nucleotide sequence ID" value="NZ_CP022098.1"/>
</dbReference>
<evidence type="ECO:0000313" key="2">
    <source>
        <dbReference type="EMBL" id="ATB41803.1"/>
    </source>
</evidence>
<evidence type="ECO:0000313" key="3">
    <source>
        <dbReference type="Proteomes" id="UP000217257"/>
    </source>
</evidence>
<reference evidence="2 3" key="1">
    <citation type="submission" date="2017-06" db="EMBL/GenBank/DDBJ databases">
        <title>Sequencing and comparative analysis of myxobacterial genomes.</title>
        <authorList>
            <person name="Rupp O."/>
            <person name="Goesmann A."/>
            <person name="Sogaard-Andersen L."/>
        </authorList>
    </citation>
    <scope>NUCLEOTIDE SEQUENCE [LARGE SCALE GENOMIC DNA]</scope>
    <source>
        <strain evidence="2 3">DSM 52655</strain>
    </source>
</reference>
<feature type="region of interest" description="Disordered" evidence="1">
    <location>
        <begin position="17"/>
        <end position="36"/>
    </location>
</feature>
<organism evidence="2 3">
    <name type="scientific">Cystobacter fuscus</name>
    <dbReference type="NCBI Taxonomy" id="43"/>
    <lineage>
        <taxon>Bacteria</taxon>
        <taxon>Pseudomonadati</taxon>
        <taxon>Myxococcota</taxon>
        <taxon>Myxococcia</taxon>
        <taxon>Myxococcales</taxon>
        <taxon>Cystobacterineae</taxon>
        <taxon>Archangiaceae</taxon>
        <taxon>Cystobacter</taxon>
    </lineage>
</organism>
<dbReference type="Proteomes" id="UP000217257">
    <property type="component" value="Chromosome"/>
</dbReference>
<gene>
    <name evidence="2" type="ORF">CYFUS_007273</name>
</gene>
<proteinExistence type="predicted"/>
<name>A0A250JDU5_9BACT</name>
<sequence>MATREQARIEAAFMRGDTGVDGGATEEETRDEAQVERDKAREQLLRGRAYLGREFLTWLLWRSESGGALVDFEGTGLEVLYMGRCTLRGVNGDVTEMMAKGTLAPYSENVRHSLDRGLLVHQARLRFTHGEKVYEVTLDAEFLDIRAAKLPELMTEEEDDQLLERLYLTEQLSGMVDALVVAFMQVRASRNWSKKIVPEMKSWMKGESEEPKATQAPKTTKVQLARAARG</sequence>